<evidence type="ECO:0000256" key="3">
    <source>
        <dbReference type="ARBA" id="ARBA00022448"/>
    </source>
</evidence>
<keyword evidence="5 8" id="KW-0812">Transmembrane</keyword>
<dbReference type="PANTHER" id="PTHR34975">
    <property type="entry name" value="SPORE GERMINATION PROTEIN A2"/>
    <property type="match status" value="1"/>
</dbReference>
<gene>
    <name evidence="9" type="ORF">N495_00635</name>
</gene>
<dbReference type="HOGENOM" id="CLU_047547_0_2_9"/>
<dbReference type="GO" id="GO:0009847">
    <property type="term" value="P:spore germination"/>
    <property type="evidence" value="ECO:0007669"/>
    <property type="project" value="InterPro"/>
</dbReference>
<evidence type="ECO:0000256" key="2">
    <source>
        <dbReference type="ARBA" id="ARBA00007998"/>
    </source>
</evidence>
<keyword evidence="6 8" id="KW-1133">Transmembrane helix</keyword>
<feature type="transmembrane region" description="Helical" evidence="8">
    <location>
        <begin position="187"/>
        <end position="205"/>
    </location>
</feature>
<dbReference type="Gene3D" id="1.20.1740.10">
    <property type="entry name" value="Amino acid/polyamine transporter I"/>
    <property type="match status" value="1"/>
</dbReference>
<feature type="transmembrane region" description="Helical" evidence="8">
    <location>
        <begin position="75"/>
        <end position="99"/>
    </location>
</feature>
<dbReference type="InterPro" id="IPR004761">
    <property type="entry name" value="Spore_GerAB"/>
</dbReference>
<evidence type="ECO:0000313" key="10">
    <source>
        <dbReference type="Proteomes" id="UP000032250"/>
    </source>
</evidence>
<keyword evidence="4" id="KW-0309">Germination</keyword>
<protein>
    <submittedName>
        <fullName evidence="9">Spore gernimation protein</fullName>
    </submittedName>
</protein>
<dbReference type="AlphaFoldDB" id="A0A0D1A2V3"/>
<dbReference type="OrthoDB" id="2716906at2"/>
<evidence type="ECO:0000256" key="8">
    <source>
        <dbReference type="SAM" id="Phobius"/>
    </source>
</evidence>
<dbReference type="InterPro" id="IPR034804">
    <property type="entry name" value="SQR/QFR_C/D"/>
</dbReference>
<dbReference type="EMBL" id="JXSU01000006">
    <property type="protein sequence ID" value="KIS25118.1"/>
    <property type="molecule type" value="Genomic_DNA"/>
</dbReference>
<feature type="transmembrane region" description="Helical" evidence="8">
    <location>
        <begin position="272"/>
        <end position="293"/>
    </location>
</feature>
<feature type="transmembrane region" description="Helical" evidence="8">
    <location>
        <begin position="42"/>
        <end position="63"/>
    </location>
</feature>
<dbReference type="PATRIC" id="fig|1379739.3.peg.426"/>
<keyword evidence="3" id="KW-0813">Transport</keyword>
<dbReference type="Proteomes" id="UP000032250">
    <property type="component" value="Unassembled WGS sequence"/>
</dbReference>
<dbReference type="SUPFAM" id="SSF81343">
    <property type="entry name" value="Fumarate reductase respiratory complex transmembrane subunits"/>
    <property type="match status" value="1"/>
</dbReference>
<evidence type="ECO:0000256" key="5">
    <source>
        <dbReference type="ARBA" id="ARBA00022692"/>
    </source>
</evidence>
<dbReference type="NCBIfam" id="TIGR00912">
    <property type="entry name" value="2A0309"/>
    <property type="match status" value="1"/>
</dbReference>
<accession>A0A0D1A2V3</accession>
<feature type="transmembrane region" description="Helical" evidence="8">
    <location>
        <begin position="335"/>
        <end position="355"/>
    </location>
</feature>
<proteinExistence type="inferred from homology"/>
<reference evidence="9 10" key="1">
    <citation type="submission" date="2014-06" db="EMBL/GenBank/DDBJ databases">
        <title>Genome characterization of distinct group I Clostridium botulinum lineages.</title>
        <authorList>
            <person name="Giordani F."/>
            <person name="Anselmo A."/>
            <person name="Fillo S."/>
            <person name="Palozzi A.M."/>
            <person name="Fortunato A."/>
            <person name="Gentile B."/>
            <person name="Ciammaruconi A."/>
            <person name="Anniballi F."/>
            <person name="De Medici D."/>
            <person name="Lista F."/>
        </authorList>
    </citation>
    <scope>NUCLEOTIDE SEQUENCE [LARGE SCALE GENOMIC DNA]</scope>
    <source>
        <strain evidence="9 10">B2 450</strain>
    </source>
</reference>
<evidence type="ECO:0000256" key="4">
    <source>
        <dbReference type="ARBA" id="ARBA00022544"/>
    </source>
</evidence>
<feature type="transmembrane region" description="Helical" evidence="8">
    <location>
        <begin position="217"/>
        <end position="240"/>
    </location>
</feature>
<comment type="subcellular location">
    <subcellularLocation>
        <location evidence="1">Membrane</location>
        <topology evidence="1">Multi-pass membrane protein</topology>
    </subcellularLocation>
</comment>
<dbReference type="PANTHER" id="PTHR34975:SF2">
    <property type="entry name" value="SPORE GERMINATION PROTEIN A2"/>
    <property type="match status" value="1"/>
</dbReference>
<comment type="caution">
    <text evidence="9">The sequence shown here is derived from an EMBL/GenBank/DDBJ whole genome shotgun (WGS) entry which is preliminary data.</text>
</comment>
<feature type="transmembrane region" description="Helical" evidence="8">
    <location>
        <begin position="12"/>
        <end position="30"/>
    </location>
</feature>
<name>A0A0D1A2V3_CLOBO</name>
<evidence type="ECO:0000256" key="6">
    <source>
        <dbReference type="ARBA" id="ARBA00022989"/>
    </source>
</evidence>
<dbReference type="GO" id="GO:0016020">
    <property type="term" value="C:membrane"/>
    <property type="evidence" value="ECO:0007669"/>
    <property type="project" value="UniProtKB-SubCell"/>
</dbReference>
<feature type="transmembrane region" description="Helical" evidence="8">
    <location>
        <begin position="119"/>
        <end position="136"/>
    </location>
</feature>
<sequence length="367" mass="42393">MVRDENFVTSYSLFATIVTSVIGISVFSYASDLSNIVGNDGWIVIIISALISFFLIYIMYLIIKFNNYNEFYEIVSNNFGAVLGKLIALSFIMYNIIYISNGLRVFIEEIKLYLLEKTPTEFLIIVSIIVASYLIRGEVDTLVKFNEVAFWVSFIPVIFILIFAFYQGDFTNLLPVFENKPTNYIKATWTTINRFKGIEIIFLLLPFMKKKNKTPKVLFNSLFFIGVFYIFIVILSIIMFSTEQVKVMLWPGITMIKSIDIPGTFVERWEGIIMAVWVLFFFTTFTNTYYFSADVLKDILHIEDIKISSLLIVPFIYIIALYPENVAEVMSVEKSLMSILFIINIVVIPIILFAISKFKLSKRKGKY</sequence>
<comment type="similarity">
    <text evidence="2">Belongs to the amino acid-polyamine-organocation (APC) superfamily. Spore germination protein (SGP) (TC 2.A.3.9) family.</text>
</comment>
<evidence type="ECO:0000256" key="1">
    <source>
        <dbReference type="ARBA" id="ARBA00004141"/>
    </source>
</evidence>
<evidence type="ECO:0000256" key="7">
    <source>
        <dbReference type="ARBA" id="ARBA00023136"/>
    </source>
</evidence>
<dbReference type="Pfam" id="PF03845">
    <property type="entry name" value="Spore_permease"/>
    <property type="match status" value="1"/>
</dbReference>
<dbReference type="RefSeq" id="WP_043030913.1">
    <property type="nucleotide sequence ID" value="NZ_JXSU01000006.1"/>
</dbReference>
<keyword evidence="7 8" id="KW-0472">Membrane</keyword>
<feature type="transmembrane region" description="Helical" evidence="8">
    <location>
        <begin position="305"/>
        <end position="323"/>
    </location>
</feature>
<feature type="transmembrane region" description="Helical" evidence="8">
    <location>
        <begin position="148"/>
        <end position="167"/>
    </location>
</feature>
<organism evidence="9 10">
    <name type="scientific">Clostridium botulinum B2 450</name>
    <dbReference type="NCBI Taxonomy" id="1379739"/>
    <lineage>
        <taxon>Bacteria</taxon>
        <taxon>Bacillati</taxon>
        <taxon>Bacillota</taxon>
        <taxon>Clostridia</taxon>
        <taxon>Eubacteriales</taxon>
        <taxon>Clostridiaceae</taxon>
        <taxon>Clostridium</taxon>
    </lineage>
</organism>
<evidence type="ECO:0000313" key="9">
    <source>
        <dbReference type="EMBL" id="KIS25118.1"/>
    </source>
</evidence>